<evidence type="ECO:0000313" key="3">
    <source>
        <dbReference type="Proteomes" id="UP000030161"/>
    </source>
</evidence>
<feature type="transmembrane region" description="Helical" evidence="1">
    <location>
        <begin position="109"/>
        <end position="129"/>
    </location>
</feature>
<keyword evidence="1" id="KW-0812">Transmembrane</keyword>
<dbReference type="EMBL" id="AJIX01000033">
    <property type="protein sequence ID" value="KGR07419.1"/>
    <property type="molecule type" value="Genomic_DNA"/>
</dbReference>
<sequence>MYLRVLIAKKRFNAFCSLQDFTSVAFFLRILVNTIYRINSETEPRKTFGKRGKSKRLKRVCSSKSLKHVNHNQALVMEIYGECQIILRFVKILFSYAQSVLFLADCVSYYSSSLMLLLLLVWSASLVFLNLNCLHLRLYVNNNQRKNNICRKKGKQRKSKKTIGGVVSNKLSKLCFF</sequence>
<accession>A0AB34PPQ8</accession>
<comment type="caution">
    <text evidence="2">The sequence shown here is derived from an EMBL/GenBank/DDBJ whole genome shotgun (WGS) entry which is preliminary data.</text>
</comment>
<evidence type="ECO:0000313" key="2">
    <source>
        <dbReference type="EMBL" id="KGR07419.1"/>
    </source>
</evidence>
<gene>
    <name evidence="2" type="ORF">MG3_04696</name>
</gene>
<dbReference type="AlphaFoldDB" id="A0AB34PPQ8"/>
<reference evidence="2 3" key="1">
    <citation type="submission" date="2013-12" db="EMBL/GenBank/DDBJ databases">
        <title>The Genome Sequence of Candida albicans P78048.</title>
        <authorList>
            <consortium name="The Broad Institute Genome Sequencing Platform"/>
            <consortium name="The Broad Institute Genome Sequencing Center for Infectious Disease"/>
            <person name="Cuomo C."/>
            <person name="Bennett R."/>
            <person name="Hirakawa M."/>
            <person name="Noverr M."/>
            <person name="Mitchell A."/>
            <person name="Young S.K."/>
            <person name="Zeng Q."/>
            <person name="Gargeya S."/>
            <person name="Fitzgerald M."/>
            <person name="Abouelleil A."/>
            <person name="Alvarado L."/>
            <person name="Berlin A.M."/>
            <person name="Chapman S.B."/>
            <person name="Dewar J."/>
            <person name="Goldberg J."/>
            <person name="Griggs A."/>
            <person name="Gujja S."/>
            <person name="Hansen M."/>
            <person name="Howarth C."/>
            <person name="Imamovic A."/>
            <person name="Larimer J."/>
            <person name="McCowan C."/>
            <person name="Murphy C."/>
            <person name="Pearson M."/>
            <person name="Priest M."/>
            <person name="Roberts A."/>
            <person name="Saif S."/>
            <person name="Shea T."/>
            <person name="Sykes S."/>
            <person name="Wortman J."/>
            <person name="Nusbaum C."/>
            <person name="Birren B."/>
        </authorList>
    </citation>
    <scope>NUCLEOTIDE SEQUENCE [LARGE SCALE GENOMIC DNA]</scope>
    <source>
        <strain evidence="2 3">P78048</strain>
    </source>
</reference>
<keyword evidence="1" id="KW-1133">Transmembrane helix</keyword>
<evidence type="ECO:0000256" key="1">
    <source>
        <dbReference type="SAM" id="Phobius"/>
    </source>
</evidence>
<proteinExistence type="predicted"/>
<name>A0AB34PPQ8_CANAX</name>
<keyword evidence="1" id="KW-0472">Membrane</keyword>
<organism evidence="2 3">
    <name type="scientific">Candida albicans P78048</name>
    <dbReference type="NCBI Taxonomy" id="1094989"/>
    <lineage>
        <taxon>Eukaryota</taxon>
        <taxon>Fungi</taxon>
        <taxon>Dikarya</taxon>
        <taxon>Ascomycota</taxon>
        <taxon>Saccharomycotina</taxon>
        <taxon>Pichiomycetes</taxon>
        <taxon>Debaryomycetaceae</taxon>
        <taxon>Candida/Lodderomyces clade</taxon>
        <taxon>Candida</taxon>
    </lineage>
</organism>
<protein>
    <submittedName>
        <fullName evidence="2">Uncharacterized protein</fullName>
    </submittedName>
</protein>
<dbReference type="Proteomes" id="UP000030161">
    <property type="component" value="Unassembled WGS sequence"/>
</dbReference>